<evidence type="ECO:0000313" key="4">
    <source>
        <dbReference type="Proteomes" id="UP000501690"/>
    </source>
</evidence>
<proteinExistence type="predicted"/>
<accession>A0A4D6KN95</accession>
<dbReference type="Gramene" id="Vigun06g220100.1.v1.2">
    <property type="protein sequence ID" value="Vigun06g220100.1.v1.2.CDS.1"/>
    <property type="gene ID" value="Vigun06g220100.v1.2"/>
</dbReference>
<dbReference type="PANTHER" id="PTHR33597:SF22">
    <property type="entry name" value="PROTEIN, PUTATIVE-RELATED"/>
    <property type="match status" value="1"/>
</dbReference>
<dbReference type="InterPro" id="IPR057192">
    <property type="entry name" value="DUF7870"/>
</dbReference>
<keyword evidence="1" id="KW-0812">Transmembrane</keyword>
<reference evidence="3 4" key="1">
    <citation type="submission" date="2019-04" db="EMBL/GenBank/DDBJ databases">
        <title>An improved genome assembly and genetic linkage map for asparagus bean, Vigna unguiculata ssp. sesquipedialis.</title>
        <authorList>
            <person name="Xia Q."/>
            <person name="Zhang R."/>
            <person name="Dong Y."/>
        </authorList>
    </citation>
    <scope>NUCLEOTIDE SEQUENCE [LARGE SCALE GENOMIC DNA]</scope>
    <source>
        <tissue evidence="3">Leaf</tissue>
    </source>
</reference>
<gene>
    <name evidence="3" type="ORF">DEO72_LG1g200</name>
</gene>
<dbReference type="Proteomes" id="UP000501690">
    <property type="component" value="Linkage Group LG1"/>
</dbReference>
<dbReference type="AlphaFoldDB" id="A0A4D6KN95"/>
<organism evidence="3 4">
    <name type="scientific">Vigna unguiculata</name>
    <name type="common">Cowpea</name>
    <dbReference type="NCBI Taxonomy" id="3917"/>
    <lineage>
        <taxon>Eukaryota</taxon>
        <taxon>Viridiplantae</taxon>
        <taxon>Streptophyta</taxon>
        <taxon>Embryophyta</taxon>
        <taxon>Tracheophyta</taxon>
        <taxon>Spermatophyta</taxon>
        <taxon>Magnoliopsida</taxon>
        <taxon>eudicotyledons</taxon>
        <taxon>Gunneridae</taxon>
        <taxon>Pentapetalae</taxon>
        <taxon>rosids</taxon>
        <taxon>fabids</taxon>
        <taxon>Fabales</taxon>
        <taxon>Fabaceae</taxon>
        <taxon>Papilionoideae</taxon>
        <taxon>50 kb inversion clade</taxon>
        <taxon>NPAAA clade</taxon>
        <taxon>indigoferoid/millettioid clade</taxon>
        <taxon>Phaseoleae</taxon>
        <taxon>Vigna</taxon>
    </lineage>
</organism>
<keyword evidence="4" id="KW-1185">Reference proteome</keyword>
<sequence length="380" mass="43228">METAMGTTVKNHLHDGKINTFVVNRTPNALVLRILSRSLFLILVLASLPFLLKALIGLSSSPNAAHGSLNVEQLDFILDNFADEGLLKDNDKTLLVNSPVPNGFDNEMHVLMDSDSESKKLFVDESYHFVLTNGSIDVDFIDRILKINGILAFPLGPKPSDYAFREKANYRVVHIMRYGFLIVGLKKTGPAKRMEDSDSSTKKKQLAKERKALEGLEDVHLEPPGKAWVKSRNYSSSIKYLPDVVGDSLEGYNRRVFISAGLAEENERVMEWFNRNYPTKNKKFETHSLVAAPEKHCDVSGWLCKNVREEDYVVMKAEAEVVEEMMVKKRAVGLVDELFLECKNEWWHSEKTMNGRAYWECLTLYGRLRDAGVAVHQWWD</sequence>
<dbReference type="OrthoDB" id="1919622at2759"/>
<evidence type="ECO:0000313" key="3">
    <source>
        <dbReference type="EMBL" id="QCD76579.1"/>
    </source>
</evidence>
<evidence type="ECO:0000256" key="1">
    <source>
        <dbReference type="SAM" id="Phobius"/>
    </source>
</evidence>
<name>A0A4D6KN95_VIGUN</name>
<feature type="transmembrane region" description="Helical" evidence="1">
    <location>
        <begin position="34"/>
        <end position="52"/>
    </location>
</feature>
<protein>
    <recommendedName>
        <fullName evidence="2">DUF7870 domain-containing protein</fullName>
    </recommendedName>
</protein>
<keyword evidence="1" id="KW-1133">Transmembrane helix</keyword>
<keyword evidence="1" id="KW-0472">Membrane</keyword>
<dbReference type="PANTHER" id="PTHR33597">
    <property type="entry name" value="OS02G0760400 PROTEIN"/>
    <property type="match status" value="1"/>
</dbReference>
<evidence type="ECO:0000259" key="2">
    <source>
        <dbReference type="Pfam" id="PF25276"/>
    </source>
</evidence>
<dbReference type="EMBL" id="CP039345">
    <property type="protein sequence ID" value="QCD76579.1"/>
    <property type="molecule type" value="Genomic_DNA"/>
</dbReference>
<feature type="domain" description="DUF7870" evidence="2">
    <location>
        <begin position="213"/>
        <end position="379"/>
    </location>
</feature>
<dbReference type="Pfam" id="PF25276">
    <property type="entry name" value="DUF7870"/>
    <property type="match status" value="1"/>
</dbReference>